<evidence type="ECO:0000256" key="3">
    <source>
        <dbReference type="ARBA" id="ARBA00022676"/>
    </source>
</evidence>
<accession>A0ABY2SM24</accession>
<gene>
    <name evidence="7" type="ORF">FCN80_17445</name>
</gene>
<dbReference type="Gene3D" id="3.90.550.10">
    <property type="entry name" value="Spore Coat Polysaccharide Biosynthesis Protein SpsA, Chain A"/>
    <property type="match status" value="1"/>
</dbReference>
<comment type="subcellular location">
    <subcellularLocation>
        <location evidence="1">Cell membrane</location>
    </subcellularLocation>
</comment>
<evidence type="ECO:0000313" key="7">
    <source>
        <dbReference type="EMBL" id="TKI04600.1"/>
    </source>
</evidence>
<keyword evidence="8" id="KW-1185">Reference proteome</keyword>
<evidence type="ECO:0000256" key="2">
    <source>
        <dbReference type="ARBA" id="ARBA00022475"/>
    </source>
</evidence>
<dbReference type="InterPro" id="IPR029044">
    <property type="entry name" value="Nucleotide-diphossugar_trans"/>
</dbReference>
<evidence type="ECO:0000256" key="5">
    <source>
        <dbReference type="ARBA" id="ARBA00023136"/>
    </source>
</evidence>
<reference evidence="7 8" key="1">
    <citation type="submission" date="2019-04" db="EMBL/GenBank/DDBJ databases">
        <authorList>
            <person name="Li M."/>
            <person name="Gao C."/>
        </authorList>
    </citation>
    <scope>NUCLEOTIDE SEQUENCE [LARGE SCALE GENOMIC DNA]</scope>
    <source>
        <strain evidence="7 8">BGMRC 2031</strain>
    </source>
</reference>
<dbReference type="RefSeq" id="WP_136991450.1">
    <property type="nucleotide sequence ID" value="NZ_SZPQ01000027.1"/>
</dbReference>
<evidence type="ECO:0000256" key="1">
    <source>
        <dbReference type="ARBA" id="ARBA00004236"/>
    </source>
</evidence>
<dbReference type="CDD" id="cd00761">
    <property type="entry name" value="Glyco_tranf_GTA_type"/>
    <property type="match status" value="1"/>
</dbReference>
<protein>
    <submittedName>
        <fullName evidence="7">Glycosyltransferase family 2 protein</fullName>
    </submittedName>
</protein>
<keyword evidence="5" id="KW-0472">Membrane</keyword>
<sequence length="242" mass="26955">MVKLSLIIPAYNEESYLAECLRHAIKDLSAHAAPGEYEIIVVNNASTDQTPTVAAGFAQVRLVYAPVKGLTHARQKGLESAAGDILAFIDADTRMPTGWVGKVLAAYEENAELVCVSGPYRYHDLPWLKRAMVKLYWWALAKPTYWFTGYMAVGGNFAASKRALLRIGGFDTSIAFYGEDTNIARRLAGEGKVRFDLDMVMETSARRLKEEGFTTTAVRYVINFLSEVLLKKPATSEYRDIR</sequence>
<keyword evidence="4" id="KW-0808">Transferase</keyword>
<dbReference type="Pfam" id="PF00535">
    <property type="entry name" value="Glycos_transf_2"/>
    <property type="match status" value="1"/>
</dbReference>
<dbReference type="Proteomes" id="UP000305202">
    <property type="component" value="Unassembled WGS sequence"/>
</dbReference>
<evidence type="ECO:0000256" key="4">
    <source>
        <dbReference type="ARBA" id="ARBA00022679"/>
    </source>
</evidence>
<evidence type="ECO:0000313" key="8">
    <source>
        <dbReference type="Proteomes" id="UP000305202"/>
    </source>
</evidence>
<dbReference type="PANTHER" id="PTHR43646">
    <property type="entry name" value="GLYCOSYLTRANSFERASE"/>
    <property type="match status" value="1"/>
</dbReference>
<keyword evidence="2" id="KW-1003">Cell membrane</keyword>
<organism evidence="7 8">
    <name type="scientific">Martelella alba</name>
    <dbReference type="NCBI Taxonomy" id="2590451"/>
    <lineage>
        <taxon>Bacteria</taxon>
        <taxon>Pseudomonadati</taxon>
        <taxon>Pseudomonadota</taxon>
        <taxon>Alphaproteobacteria</taxon>
        <taxon>Hyphomicrobiales</taxon>
        <taxon>Aurantimonadaceae</taxon>
        <taxon>Martelella</taxon>
    </lineage>
</organism>
<keyword evidence="3" id="KW-0328">Glycosyltransferase</keyword>
<dbReference type="InterPro" id="IPR001173">
    <property type="entry name" value="Glyco_trans_2-like"/>
</dbReference>
<comment type="caution">
    <text evidence="7">The sequence shown here is derived from an EMBL/GenBank/DDBJ whole genome shotgun (WGS) entry which is preliminary data.</text>
</comment>
<name>A0ABY2SM24_9HYPH</name>
<dbReference type="PANTHER" id="PTHR43646:SF2">
    <property type="entry name" value="GLYCOSYLTRANSFERASE 2-LIKE DOMAIN-CONTAINING PROTEIN"/>
    <property type="match status" value="1"/>
</dbReference>
<feature type="domain" description="Glycosyltransferase 2-like" evidence="6">
    <location>
        <begin position="5"/>
        <end position="164"/>
    </location>
</feature>
<proteinExistence type="predicted"/>
<dbReference type="EMBL" id="SZPQ01000027">
    <property type="protein sequence ID" value="TKI04600.1"/>
    <property type="molecule type" value="Genomic_DNA"/>
</dbReference>
<dbReference type="SUPFAM" id="SSF53448">
    <property type="entry name" value="Nucleotide-diphospho-sugar transferases"/>
    <property type="match status" value="1"/>
</dbReference>
<evidence type="ECO:0000259" key="6">
    <source>
        <dbReference type="Pfam" id="PF00535"/>
    </source>
</evidence>